<feature type="transmembrane region" description="Helical" evidence="1">
    <location>
        <begin position="148"/>
        <end position="167"/>
    </location>
</feature>
<dbReference type="EMBL" id="BLAF01000056">
    <property type="protein sequence ID" value="GES24753.1"/>
    <property type="molecule type" value="Genomic_DNA"/>
</dbReference>
<feature type="transmembrane region" description="Helical" evidence="1">
    <location>
        <begin position="86"/>
        <end position="110"/>
    </location>
</feature>
<feature type="transmembrane region" description="Helical" evidence="1">
    <location>
        <begin position="173"/>
        <end position="191"/>
    </location>
</feature>
<evidence type="ECO:0008006" key="4">
    <source>
        <dbReference type="Google" id="ProtNLM"/>
    </source>
</evidence>
<keyword evidence="1" id="KW-0812">Transmembrane</keyword>
<feature type="transmembrane region" description="Helical" evidence="1">
    <location>
        <begin position="320"/>
        <end position="337"/>
    </location>
</feature>
<sequence>MEFVVVGLVAVLLTWMVWACFPRHGAVKKHVAVKVLPVLLVALAVRLIVHTLVIRADLLGYGGDNLTYEAWATDIARYWDMSGFRFVTAAEMSNLHAVAVPCNLFALVIAFCGGPAPLACTAVVGLVACALCVVLYRAALLVGADERAAFRLLVLAAYMPSFLFHTSDTFKDGINAFLVVFSLYLVLSHLHRFDVRKLLLLALALWTLWHVRPYMVFMCALPLAVGLLRSRRAMGIGLVAAVAGLLMLQGPPLDVMRQQLDRGQSMLVRQANAGGGSGVLFADGGDPWAAIGPKLLYTVFSPFPWAEGSLVFQLGKIETLLWYVLLVLAAVGARRLWRRDPRLLLILALFLLPATLAYATTMANVGLILRQRMPIVMVTSLLSALAWTKLPAGPQQPAPKEHAEAVHG</sequence>
<feature type="transmembrane region" description="Helical" evidence="1">
    <location>
        <begin position="35"/>
        <end position="54"/>
    </location>
</feature>
<feature type="transmembrane region" description="Helical" evidence="1">
    <location>
        <begin position="343"/>
        <end position="369"/>
    </location>
</feature>
<keyword evidence="1" id="KW-0472">Membrane</keyword>
<name>A0A5M3XZ74_9ACTN</name>
<gene>
    <name evidence="2" type="ORF">Aple_076520</name>
</gene>
<dbReference type="AlphaFoldDB" id="A0A5M3XZ74"/>
<accession>A0A5M3XZ74</accession>
<dbReference type="RefSeq" id="WP_170321877.1">
    <property type="nucleotide sequence ID" value="NZ_BAAAHM010000036.1"/>
</dbReference>
<organism evidence="2 3">
    <name type="scientific">Acrocarpospora pleiomorpha</name>
    <dbReference type="NCBI Taxonomy" id="90975"/>
    <lineage>
        <taxon>Bacteria</taxon>
        <taxon>Bacillati</taxon>
        <taxon>Actinomycetota</taxon>
        <taxon>Actinomycetes</taxon>
        <taxon>Streptosporangiales</taxon>
        <taxon>Streptosporangiaceae</taxon>
        <taxon>Acrocarpospora</taxon>
    </lineage>
</organism>
<feature type="transmembrane region" description="Helical" evidence="1">
    <location>
        <begin position="116"/>
        <end position="136"/>
    </location>
</feature>
<evidence type="ECO:0000256" key="1">
    <source>
        <dbReference type="SAM" id="Phobius"/>
    </source>
</evidence>
<protein>
    <recommendedName>
        <fullName evidence="4">Glycosyltransferase RgtA/B/C/D-like domain-containing protein</fullName>
    </recommendedName>
</protein>
<feature type="transmembrane region" description="Helical" evidence="1">
    <location>
        <begin position="231"/>
        <end position="248"/>
    </location>
</feature>
<evidence type="ECO:0000313" key="3">
    <source>
        <dbReference type="Proteomes" id="UP000377595"/>
    </source>
</evidence>
<dbReference type="Proteomes" id="UP000377595">
    <property type="component" value="Unassembled WGS sequence"/>
</dbReference>
<feature type="transmembrane region" description="Helical" evidence="1">
    <location>
        <begin position="198"/>
        <end position="225"/>
    </location>
</feature>
<proteinExistence type="predicted"/>
<keyword evidence="1" id="KW-1133">Transmembrane helix</keyword>
<keyword evidence="3" id="KW-1185">Reference proteome</keyword>
<comment type="caution">
    <text evidence="2">The sequence shown here is derived from an EMBL/GenBank/DDBJ whole genome shotgun (WGS) entry which is preliminary data.</text>
</comment>
<reference evidence="2 3" key="1">
    <citation type="submission" date="2019-10" db="EMBL/GenBank/DDBJ databases">
        <title>Whole genome shotgun sequence of Acrocarpospora pleiomorpha NBRC 16267.</title>
        <authorList>
            <person name="Ichikawa N."/>
            <person name="Kimura A."/>
            <person name="Kitahashi Y."/>
            <person name="Komaki H."/>
            <person name="Oguchi A."/>
        </authorList>
    </citation>
    <scope>NUCLEOTIDE SEQUENCE [LARGE SCALE GENOMIC DNA]</scope>
    <source>
        <strain evidence="2 3">NBRC 16267</strain>
    </source>
</reference>
<evidence type="ECO:0000313" key="2">
    <source>
        <dbReference type="EMBL" id="GES24753.1"/>
    </source>
</evidence>